<keyword evidence="2" id="KW-1185">Reference proteome</keyword>
<organism evidence="1 2">
    <name type="scientific">Cichorium intybus</name>
    <name type="common">Chicory</name>
    <dbReference type="NCBI Taxonomy" id="13427"/>
    <lineage>
        <taxon>Eukaryota</taxon>
        <taxon>Viridiplantae</taxon>
        <taxon>Streptophyta</taxon>
        <taxon>Embryophyta</taxon>
        <taxon>Tracheophyta</taxon>
        <taxon>Spermatophyta</taxon>
        <taxon>Magnoliopsida</taxon>
        <taxon>eudicotyledons</taxon>
        <taxon>Gunneridae</taxon>
        <taxon>Pentapetalae</taxon>
        <taxon>asterids</taxon>
        <taxon>campanulids</taxon>
        <taxon>Asterales</taxon>
        <taxon>Asteraceae</taxon>
        <taxon>Cichorioideae</taxon>
        <taxon>Cichorieae</taxon>
        <taxon>Cichoriinae</taxon>
        <taxon>Cichorium</taxon>
    </lineage>
</organism>
<dbReference type="Proteomes" id="UP001055811">
    <property type="component" value="Linkage Group LG08"/>
</dbReference>
<reference evidence="2" key="1">
    <citation type="journal article" date="2022" name="Mol. Ecol. Resour.">
        <title>The genomes of chicory, endive, great burdock and yacon provide insights into Asteraceae palaeo-polyploidization history and plant inulin production.</title>
        <authorList>
            <person name="Fan W."/>
            <person name="Wang S."/>
            <person name="Wang H."/>
            <person name="Wang A."/>
            <person name="Jiang F."/>
            <person name="Liu H."/>
            <person name="Zhao H."/>
            <person name="Xu D."/>
            <person name="Zhang Y."/>
        </authorList>
    </citation>
    <scope>NUCLEOTIDE SEQUENCE [LARGE SCALE GENOMIC DNA]</scope>
    <source>
        <strain evidence="2">cv. Punajuju</strain>
    </source>
</reference>
<dbReference type="EMBL" id="CM042016">
    <property type="protein sequence ID" value="KAI3700887.1"/>
    <property type="molecule type" value="Genomic_DNA"/>
</dbReference>
<reference evidence="1 2" key="2">
    <citation type="journal article" date="2022" name="Mol. Ecol. Resour.">
        <title>The genomes of chicory, endive, great burdock and yacon provide insights into Asteraceae paleo-polyploidization history and plant inulin production.</title>
        <authorList>
            <person name="Fan W."/>
            <person name="Wang S."/>
            <person name="Wang H."/>
            <person name="Wang A."/>
            <person name="Jiang F."/>
            <person name="Liu H."/>
            <person name="Zhao H."/>
            <person name="Xu D."/>
            <person name="Zhang Y."/>
        </authorList>
    </citation>
    <scope>NUCLEOTIDE SEQUENCE [LARGE SCALE GENOMIC DNA]</scope>
    <source>
        <strain evidence="2">cv. Punajuju</strain>
        <tissue evidence="1">Leaves</tissue>
    </source>
</reference>
<sequence length="135" mass="15739">MISSPTPSPPKITTPTPSLERSSLPPSRLTFSLIKRTDDPETIKAKEKFFDECAAKVERELDREMKLHTATQSEEKLKFFPNLNPALPEYQRDIELFSRTNNFHSQKTQSQKYVWSRIAVTAFNKRSFNKSHFFE</sequence>
<accession>A0ACB8ZTK1</accession>
<comment type="caution">
    <text evidence="1">The sequence shown here is derived from an EMBL/GenBank/DDBJ whole genome shotgun (WGS) entry which is preliminary data.</text>
</comment>
<evidence type="ECO:0000313" key="2">
    <source>
        <dbReference type="Proteomes" id="UP001055811"/>
    </source>
</evidence>
<protein>
    <submittedName>
        <fullName evidence="1">Uncharacterized protein</fullName>
    </submittedName>
</protein>
<gene>
    <name evidence="1" type="ORF">L2E82_45528</name>
</gene>
<name>A0ACB8ZTK1_CICIN</name>
<proteinExistence type="predicted"/>
<evidence type="ECO:0000313" key="1">
    <source>
        <dbReference type="EMBL" id="KAI3700887.1"/>
    </source>
</evidence>